<comment type="caution">
    <text evidence="8">The sequence shown here is derived from an EMBL/GenBank/DDBJ whole genome shotgun (WGS) entry which is preliminary data.</text>
</comment>
<dbReference type="GO" id="GO:0004564">
    <property type="term" value="F:beta-fructofuranosidase activity"/>
    <property type="evidence" value="ECO:0007669"/>
    <property type="project" value="UniProtKB-EC"/>
</dbReference>
<comment type="similarity">
    <text evidence="2">Belongs to the glycosyl hydrolase 100 family.</text>
</comment>
<keyword evidence="6" id="KW-0326">Glycosidase</keyword>
<evidence type="ECO:0000256" key="1">
    <source>
        <dbReference type="ARBA" id="ARBA00000094"/>
    </source>
</evidence>
<dbReference type="PATRIC" id="fig|1685127.3.peg.793"/>
<organism evidence="8 9">
    <name type="scientific">miscellaneous Crenarchaeota group-15 archaeon DG-45</name>
    <dbReference type="NCBI Taxonomy" id="1685127"/>
    <lineage>
        <taxon>Archaea</taxon>
        <taxon>Candidatus Bathyarchaeota</taxon>
        <taxon>MCG-15</taxon>
    </lineage>
</organism>
<evidence type="ECO:0000313" key="8">
    <source>
        <dbReference type="EMBL" id="KON31585.1"/>
    </source>
</evidence>
<keyword evidence="7" id="KW-0472">Membrane</keyword>
<dbReference type="AlphaFoldDB" id="A0A0M0BTA3"/>
<evidence type="ECO:0000313" key="9">
    <source>
        <dbReference type="Proteomes" id="UP000037210"/>
    </source>
</evidence>
<keyword evidence="5" id="KW-0119">Carbohydrate metabolism</keyword>
<keyword evidence="7" id="KW-0812">Transmembrane</keyword>
<dbReference type="Pfam" id="PF12899">
    <property type="entry name" value="Glyco_hydro_100"/>
    <property type="match status" value="1"/>
</dbReference>
<gene>
    <name evidence="8" type="ORF">AC482_00045</name>
</gene>
<dbReference type="SUPFAM" id="SSF48208">
    <property type="entry name" value="Six-hairpin glycosidases"/>
    <property type="match status" value="1"/>
</dbReference>
<reference evidence="8 9" key="1">
    <citation type="submission" date="2015-06" db="EMBL/GenBank/DDBJ databases">
        <title>New insights into the roles of widespread benthic archaea in carbon and nitrogen cycling.</title>
        <authorList>
            <person name="Lazar C.S."/>
            <person name="Baker B.J."/>
            <person name="Seitz K.W."/>
            <person name="Hyde A.S."/>
            <person name="Dick G.J."/>
            <person name="Hinrichs K.-U."/>
            <person name="Teske A.P."/>
        </authorList>
    </citation>
    <scope>NUCLEOTIDE SEQUENCE [LARGE SCALE GENOMIC DNA]</scope>
    <source>
        <strain evidence="8">DG-45</strain>
    </source>
</reference>
<dbReference type="Proteomes" id="UP000037210">
    <property type="component" value="Unassembled WGS sequence"/>
</dbReference>
<dbReference type="InterPro" id="IPR008928">
    <property type="entry name" value="6-hairpin_glycosidase_sf"/>
</dbReference>
<keyword evidence="4" id="KW-0378">Hydrolase</keyword>
<keyword evidence="7" id="KW-1133">Transmembrane helix</keyword>
<evidence type="ECO:0000256" key="2">
    <source>
        <dbReference type="ARBA" id="ARBA00007671"/>
    </source>
</evidence>
<accession>A0A0M0BTA3</accession>
<sequence>MNAEQWAQVGEAKKAALDVLLHNARGPYHSLPRTAGWGYPEPYTRDLLICGLGILACRNQRLMRNLRRVLQTLAKNQSRLGQVPGLVHDPDDLGTSDSTPLFLMIVGLYRKVTGEADFLEETVQKAMTWMEYQSPSNPVMVAQMPTSDWRDELWVLGYGLYVNTLVYSYLLLHGKTERASRIKCAMNKFTIHGEVQHRYVHEGLALRNKPYYAVWVYKVLSNERFDLLGNSLAILSGLAFPSRAKRMVSWIERECQAMREQGQLALDLPPNFFPYIHPDDPDWYPRYDKFNLPGEYLNGGIWPFVCGFYIAAIVATGRFRLAEKKLIALTKLVRPSREADVDFGFNEWFRAQDGTPRGQDWQSWSAAMYLYSAISVEQKRTPFFDEIRNRSRSVI</sequence>
<dbReference type="GO" id="GO:0005975">
    <property type="term" value="P:carbohydrate metabolic process"/>
    <property type="evidence" value="ECO:0007669"/>
    <property type="project" value="InterPro"/>
</dbReference>
<evidence type="ECO:0000256" key="3">
    <source>
        <dbReference type="ARBA" id="ARBA00012758"/>
    </source>
</evidence>
<feature type="transmembrane region" description="Helical" evidence="7">
    <location>
        <begin position="301"/>
        <end position="321"/>
    </location>
</feature>
<protein>
    <recommendedName>
        <fullName evidence="3">beta-fructofuranosidase</fullName>
        <ecNumber evidence="3">3.2.1.26</ecNumber>
    </recommendedName>
</protein>
<dbReference type="EMBL" id="LFWZ01000001">
    <property type="protein sequence ID" value="KON31585.1"/>
    <property type="molecule type" value="Genomic_DNA"/>
</dbReference>
<dbReference type="InterPro" id="IPR012341">
    <property type="entry name" value="6hp_glycosidase-like_sf"/>
</dbReference>
<name>A0A0M0BTA3_9ARCH</name>
<evidence type="ECO:0000256" key="7">
    <source>
        <dbReference type="SAM" id="Phobius"/>
    </source>
</evidence>
<proteinExistence type="inferred from homology"/>
<evidence type="ECO:0000256" key="4">
    <source>
        <dbReference type="ARBA" id="ARBA00022801"/>
    </source>
</evidence>
<dbReference type="InterPro" id="IPR024746">
    <property type="entry name" value="Glyco_hydro_100"/>
</dbReference>
<evidence type="ECO:0000256" key="5">
    <source>
        <dbReference type="ARBA" id="ARBA00023277"/>
    </source>
</evidence>
<dbReference type="GO" id="GO:0033926">
    <property type="term" value="F:endo-alpha-N-acetylgalactosaminidase activity"/>
    <property type="evidence" value="ECO:0007669"/>
    <property type="project" value="InterPro"/>
</dbReference>
<dbReference type="Gene3D" id="1.50.10.10">
    <property type="match status" value="2"/>
</dbReference>
<dbReference type="EC" id="3.2.1.26" evidence="3"/>
<evidence type="ECO:0000256" key="6">
    <source>
        <dbReference type="ARBA" id="ARBA00023295"/>
    </source>
</evidence>
<comment type="catalytic activity">
    <reaction evidence="1">
        <text>Hydrolysis of terminal non-reducing beta-D-fructofuranoside residues in beta-D-fructofuranosides.</text>
        <dbReference type="EC" id="3.2.1.26"/>
    </reaction>
</comment>